<dbReference type="GO" id="GO:0015562">
    <property type="term" value="F:efflux transmembrane transporter activity"/>
    <property type="evidence" value="ECO:0007669"/>
    <property type="project" value="InterPro"/>
</dbReference>
<keyword evidence="3" id="KW-0449">Lipoprotein</keyword>
<dbReference type="Pfam" id="PF02321">
    <property type="entry name" value="OEP"/>
    <property type="match status" value="2"/>
</dbReference>
<dbReference type="PANTHER" id="PTHR30203">
    <property type="entry name" value="OUTER MEMBRANE CATION EFFLUX PROTEIN"/>
    <property type="match status" value="1"/>
</dbReference>
<accession>A0AAJ4NLH4</accession>
<dbReference type="Proteomes" id="UP000682358">
    <property type="component" value="Chromosome"/>
</dbReference>
<evidence type="ECO:0000256" key="2">
    <source>
        <dbReference type="ARBA" id="ARBA00007613"/>
    </source>
</evidence>
<evidence type="ECO:0000313" key="5">
    <source>
        <dbReference type="Proteomes" id="UP000682358"/>
    </source>
</evidence>
<dbReference type="EMBL" id="CP076405">
    <property type="protein sequence ID" value="QWQ22715.2"/>
    <property type="molecule type" value="Genomic_DNA"/>
</dbReference>
<comment type="similarity">
    <text evidence="2 3">Belongs to the outer membrane factor (OMF) (TC 1.B.17) family.</text>
</comment>
<dbReference type="GO" id="GO:0009279">
    <property type="term" value="C:cell outer membrane"/>
    <property type="evidence" value="ECO:0007669"/>
    <property type="project" value="UniProtKB-SubCell"/>
</dbReference>
<keyword evidence="3" id="KW-1134">Transmembrane beta strand</keyword>
<reference evidence="4" key="1">
    <citation type="submission" date="2021-06" db="EMBL/GenBank/DDBJ databases">
        <title>Emergence of genetically related NDM-1-producing Providencia rettgeri strains in Argentina.</title>
        <authorList>
            <person name="Pasteran F."/>
            <person name="Meo A."/>
            <person name="Gomez S."/>
            <person name="Derdoy L."/>
            <person name="Albronoz E."/>
            <person name="Faccone D."/>
            <person name="Guerriero L."/>
            <person name="Archuby D."/>
            <person name="Tarzia A."/>
            <person name="Lopez M."/>
            <person name="Corso A."/>
        </authorList>
    </citation>
    <scope>NUCLEOTIDE SEQUENCE</scope>
    <source>
        <strain evidence="4">PreM15628</strain>
    </source>
</reference>
<dbReference type="Gene3D" id="2.20.200.10">
    <property type="entry name" value="Outer membrane efflux proteins (OEP)"/>
    <property type="match status" value="1"/>
</dbReference>
<dbReference type="PANTHER" id="PTHR30203:SF32">
    <property type="entry name" value="CATION EFFLUX SYSTEM PROTEIN CUSC"/>
    <property type="match status" value="1"/>
</dbReference>
<gene>
    <name evidence="4" type="ORF">KOF27_17245</name>
</gene>
<evidence type="ECO:0000313" key="4">
    <source>
        <dbReference type="EMBL" id="QWQ22715.2"/>
    </source>
</evidence>
<sequence length="523" mass="58574">MKSLYIISALFLLNGCGSFTRTEYQRPELTLPQKWDDKIRQSGANDVITSVQGGNVAGNWWDKFKDPLLSQLINQVLENNNDLATAAIKLKLARSTAGLANTNITPDFSLGGSASNTKSIRHGTSPQESYSSNLTLNYEIDLWGKLARIREKNEWEAIATEQDYHATALVVINTTAQLYWNIALLNQQIDNLIASQKIAEKSQQQIKSWYLAGKVSQLDFLQSQQTVISRKNELRRLIKERDSSRNALALLLNRPAEQHVRELTALNRNQRIEILNATPLAVLAQRPDIQAAESRLRSALADSDAAKLSFYPTLSLQGALNAGSQLFSQWFSDPTRVVGGSISLPFIQWNTVKLTIEQSDLQVQQAAVAFRSAAYTALSEVDNAMEARFAADEIRQQLQQSLSLSQQRLKLTNSRYRAGAVDYQTLLNAQDDLLTIENSLAQNQYDYLYATLQLWLAQGGDSARQEDNPLWTKNLTLNALLSQAMGLSLLWVIRLRHVGKQLWIKSSVIVTLIKPRKISTAIF</sequence>
<evidence type="ECO:0000256" key="3">
    <source>
        <dbReference type="RuleBase" id="RU362097"/>
    </source>
</evidence>
<protein>
    <submittedName>
        <fullName evidence="4">Efflux transporter outer membrane subunit</fullName>
    </submittedName>
</protein>
<dbReference type="AlphaFoldDB" id="A0AAJ4NLH4"/>
<comment type="subcellular location">
    <subcellularLocation>
        <location evidence="1 3">Cell outer membrane</location>
        <topology evidence="1 3">Lipid-anchor</topology>
    </subcellularLocation>
</comment>
<evidence type="ECO:0000256" key="1">
    <source>
        <dbReference type="ARBA" id="ARBA00004459"/>
    </source>
</evidence>
<dbReference type="InterPro" id="IPR010131">
    <property type="entry name" value="MdtP/NodT-like"/>
</dbReference>
<proteinExistence type="inferred from homology"/>
<dbReference type="Gene3D" id="1.20.1600.10">
    <property type="entry name" value="Outer membrane efflux proteins (OEP)"/>
    <property type="match status" value="1"/>
</dbReference>
<dbReference type="InterPro" id="IPR003423">
    <property type="entry name" value="OMP_efflux"/>
</dbReference>
<organism evidence="4 5">
    <name type="scientific">Providencia rettgeri</name>
    <dbReference type="NCBI Taxonomy" id="587"/>
    <lineage>
        <taxon>Bacteria</taxon>
        <taxon>Pseudomonadati</taxon>
        <taxon>Pseudomonadota</taxon>
        <taxon>Gammaproteobacteria</taxon>
        <taxon>Enterobacterales</taxon>
        <taxon>Morganellaceae</taxon>
        <taxon>Providencia</taxon>
    </lineage>
</organism>
<keyword evidence="3" id="KW-0564">Palmitate</keyword>
<keyword evidence="3" id="KW-0812">Transmembrane</keyword>
<dbReference type="NCBIfam" id="TIGR01845">
    <property type="entry name" value="outer_NodT"/>
    <property type="match status" value="1"/>
</dbReference>
<dbReference type="SUPFAM" id="SSF56954">
    <property type="entry name" value="Outer membrane efflux proteins (OEP)"/>
    <property type="match status" value="1"/>
</dbReference>
<name>A0AAJ4NLH4_PRORE</name>
<keyword evidence="3" id="KW-0472">Membrane</keyword>